<evidence type="ECO:0000256" key="1">
    <source>
        <dbReference type="SAM" id="SignalP"/>
    </source>
</evidence>
<organism evidence="3 4">
    <name type="scientific">[Torrubiella] hemipterigena</name>
    <dbReference type="NCBI Taxonomy" id="1531966"/>
    <lineage>
        <taxon>Eukaryota</taxon>
        <taxon>Fungi</taxon>
        <taxon>Dikarya</taxon>
        <taxon>Ascomycota</taxon>
        <taxon>Pezizomycotina</taxon>
        <taxon>Sordariomycetes</taxon>
        <taxon>Hypocreomycetidae</taxon>
        <taxon>Hypocreales</taxon>
        <taxon>Clavicipitaceae</taxon>
        <taxon>Clavicipitaceae incertae sedis</taxon>
        <taxon>'Torrubiella' clade</taxon>
    </lineage>
</organism>
<dbReference type="OrthoDB" id="3518533at2759"/>
<evidence type="ECO:0000313" key="3">
    <source>
        <dbReference type="EMBL" id="CEJ79853.1"/>
    </source>
</evidence>
<gene>
    <name evidence="3" type="ORF">VHEMI00068</name>
</gene>
<dbReference type="EMBL" id="CDHN01000001">
    <property type="protein sequence ID" value="CEJ79853.1"/>
    <property type="molecule type" value="Genomic_DNA"/>
</dbReference>
<keyword evidence="1" id="KW-0732">Signal</keyword>
<feature type="domain" description="DUF7907" evidence="2">
    <location>
        <begin position="29"/>
        <end position="186"/>
    </location>
</feature>
<dbReference type="HOGENOM" id="CLU_102302_0_0_1"/>
<accession>A0A0A1SI85</accession>
<evidence type="ECO:0000259" key="2">
    <source>
        <dbReference type="Pfam" id="PF25484"/>
    </source>
</evidence>
<name>A0A0A1SI85_9HYPO</name>
<keyword evidence="4" id="KW-1185">Reference proteome</keyword>
<reference evidence="3 4" key="1">
    <citation type="journal article" date="2015" name="Genome Announc.">
        <title>Draft Genome Sequence and Gene Annotation of the Entomopathogenic Fungus Verticillium hemipterigenum.</title>
        <authorList>
            <person name="Horn F."/>
            <person name="Habel A."/>
            <person name="Scharf D.H."/>
            <person name="Dworschak J."/>
            <person name="Brakhage A.A."/>
            <person name="Guthke R."/>
            <person name="Hertweck C."/>
            <person name="Linde J."/>
        </authorList>
    </citation>
    <scope>NUCLEOTIDE SEQUENCE [LARGE SCALE GENOMIC DNA]</scope>
</reference>
<feature type="chain" id="PRO_5012181342" description="DUF7907 domain-containing protein" evidence="1">
    <location>
        <begin position="16"/>
        <end position="212"/>
    </location>
</feature>
<evidence type="ECO:0000313" key="4">
    <source>
        <dbReference type="Proteomes" id="UP000039046"/>
    </source>
</evidence>
<sequence>MIFTTLLTLISAAAASPVGMSDARATTAKAFRLVVRVTDKSHEFSSSIEGNYLDNIHVGADQSIIGVRPGDQDTRVFYINGTKAEAKIGDSTIVSDTGHPAVPWGLLLTKTDLGDDDASVEQNAGAGTKGLAIANTPTQLRLGPGQYAVCNEVIPYYRANYLVLKHFDDSTKLSADCAAVSVIPECAELAPLAKDAISTHKFVQEAACYARA</sequence>
<dbReference type="Pfam" id="PF25484">
    <property type="entry name" value="DUF7907"/>
    <property type="match status" value="1"/>
</dbReference>
<dbReference type="AlphaFoldDB" id="A0A0A1SI85"/>
<dbReference type="InterPro" id="IPR057229">
    <property type="entry name" value="DUF7907"/>
</dbReference>
<feature type="signal peptide" evidence="1">
    <location>
        <begin position="1"/>
        <end position="15"/>
    </location>
</feature>
<dbReference type="Proteomes" id="UP000039046">
    <property type="component" value="Unassembled WGS sequence"/>
</dbReference>
<proteinExistence type="predicted"/>
<dbReference type="STRING" id="1531966.A0A0A1SI85"/>
<protein>
    <recommendedName>
        <fullName evidence="2">DUF7907 domain-containing protein</fullName>
    </recommendedName>
</protein>